<proteinExistence type="predicted"/>
<sequence>ELYVSQQLEEALTVQYERIKDRRVRDTFVKRLENQIETLLKDCIDWDLKEPTEAQ</sequence>
<dbReference type="AlphaFoldDB" id="A0A7X6PLQ5"/>
<feature type="non-terminal residue" evidence="1">
    <location>
        <position position="1"/>
    </location>
</feature>
<dbReference type="Proteomes" id="UP000557899">
    <property type="component" value="Unassembled WGS sequence"/>
</dbReference>
<name>A0A7X6PLQ5_9CORY</name>
<accession>A0A7X6PLQ5</accession>
<dbReference type="EMBL" id="JAAZHI010000070">
    <property type="protein sequence ID" value="NLA55290.1"/>
    <property type="molecule type" value="Genomic_DNA"/>
</dbReference>
<evidence type="ECO:0000313" key="1">
    <source>
        <dbReference type="EMBL" id="NLA55290.1"/>
    </source>
</evidence>
<organism evidence="1 2">
    <name type="scientific">Corynebacterium humireducens</name>
    <dbReference type="NCBI Taxonomy" id="1223514"/>
    <lineage>
        <taxon>Bacteria</taxon>
        <taxon>Bacillati</taxon>
        <taxon>Actinomycetota</taxon>
        <taxon>Actinomycetes</taxon>
        <taxon>Mycobacteriales</taxon>
        <taxon>Corynebacteriaceae</taxon>
        <taxon>Corynebacterium</taxon>
    </lineage>
</organism>
<protein>
    <submittedName>
        <fullName evidence="1">Uncharacterized protein</fullName>
    </submittedName>
</protein>
<reference evidence="1 2" key="1">
    <citation type="journal article" date="2020" name="Biotechnol. Biofuels">
        <title>New insights from the biogas microbiome by comprehensive genome-resolved metagenomics of nearly 1600 species originating from multiple anaerobic digesters.</title>
        <authorList>
            <person name="Campanaro S."/>
            <person name="Treu L."/>
            <person name="Rodriguez-R L.M."/>
            <person name="Kovalovszki A."/>
            <person name="Ziels R.M."/>
            <person name="Maus I."/>
            <person name="Zhu X."/>
            <person name="Kougias P.G."/>
            <person name="Basile A."/>
            <person name="Luo G."/>
            <person name="Schluter A."/>
            <person name="Konstantinidis K.T."/>
            <person name="Angelidaki I."/>
        </authorList>
    </citation>
    <scope>NUCLEOTIDE SEQUENCE [LARGE SCALE GENOMIC DNA]</scope>
    <source>
        <strain evidence="1">AS15tlH2ME_198</strain>
    </source>
</reference>
<comment type="caution">
    <text evidence="1">The sequence shown here is derived from an EMBL/GenBank/DDBJ whole genome shotgun (WGS) entry which is preliminary data.</text>
</comment>
<gene>
    <name evidence="1" type="ORF">GX859_03165</name>
</gene>
<evidence type="ECO:0000313" key="2">
    <source>
        <dbReference type="Proteomes" id="UP000557899"/>
    </source>
</evidence>